<dbReference type="AlphaFoldDB" id="A0A2I0QTZ7"/>
<dbReference type="PANTHER" id="PTHR32309">
    <property type="entry name" value="TYROSINE-PROTEIN KINASE"/>
    <property type="match status" value="1"/>
</dbReference>
<proteinExistence type="inferred from homology"/>
<keyword evidence="5 7" id="KW-1133">Transmembrane helix</keyword>
<dbReference type="Pfam" id="PF02706">
    <property type="entry name" value="Wzz"/>
    <property type="match status" value="1"/>
</dbReference>
<evidence type="ECO:0000313" key="9">
    <source>
        <dbReference type="EMBL" id="PKR77822.1"/>
    </source>
</evidence>
<comment type="subcellular location">
    <subcellularLocation>
        <location evidence="1">Cell membrane</location>
        <topology evidence="1">Multi-pass membrane protein</topology>
    </subcellularLocation>
</comment>
<protein>
    <submittedName>
        <fullName evidence="9">Capsular biosynthesis protein</fullName>
    </submittedName>
</protein>
<dbReference type="InterPro" id="IPR050445">
    <property type="entry name" value="Bact_polysacc_biosynth/exp"/>
</dbReference>
<dbReference type="InterPro" id="IPR003856">
    <property type="entry name" value="LPS_length_determ_N"/>
</dbReference>
<dbReference type="EMBL" id="PJNH01000002">
    <property type="protein sequence ID" value="PKR77822.1"/>
    <property type="molecule type" value="Genomic_DNA"/>
</dbReference>
<dbReference type="GO" id="GO:0004713">
    <property type="term" value="F:protein tyrosine kinase activity"/>
    <property type="evidence" value="ECO:0007669"/>
    <property type="project" value="TreeGrafter"/>
</dbReference>
<gene>
    <name evidence="9" type="ORF">CEY16_07790</name>
</gene>
<evidence type="ECO:0000256" key="4">
    <source>
        <dbReference type="ARBA" id="ARBA00022692"/>
    </source>
</evidence>
<evidence type="ECO:0000256" key="7">
    <source>
        <dbReference type="SAM" id="Phobius"/>
    </source>
</evidence>
<comment type="similarity">
    <text evidence="2">Belongs to the CpsC/CapA family.</text>
</comment>
<feature type="transmembrane region" description="Helical" evidence="7">
    <location>
        <begin position="176"/>
        <end position="195"/>
    </location>
</feature>
<evidence type="ECO:0000256" key="6">
    <source>
        <dbReference type="ARBA" id="ARBA00023136"/>
    </source>
</evidence>
<reference evidence="9 10" key="1">
    <citation type="submission" date="2017-06" db="EMBL/GenBank/DDBJ databases">
        <title>the draft geome sequence of Illustriluteabacillus marina B3227.</title>
        <authorList>
            <person name="He R.-H."/>
            <person name="Du Z.-J."/>
        </authorList>
    </citation>
    <scope>NUCLEOTIDE SEQUENCE [LARGE SCALE GENOMIC DNA]</scope>
    <source>
        <strain evidence="9 10">B3227</strain>
    </source>
</reference>
<dbReference type="GO" id="GO:0005886">
    <property type="term" value="C:plasma membrane"/>
    <property type="evidence" value="ECO:0007669"/>
    <property type="project" value="UniProtKB-SubCell"/>
</dbReference>
<dbReference type="Proteomes" id="UP000243524">
    <property type="component" value="Unassembled WGS sequence"/>
</dbReference>
<evidence type="ECO:0000256" key="5">
    <source>
        <dbReference type="ARBA" id="ARBA00022989"/>
    </source>
</evidence>
<dbReference type="PANTHER" id="PTHR32309:SF13">
    <property type="entry name" value="FERRIC ENTEROBACTIN TRANSPORT PROTEIN FEPE"/>
    <property type="match status" value="1"/>
</dbReference>
<keyword evidence="4 7" id="KW-0812">Transmembrane</keyword>
<feature type="domain" description="Polysaccharide chain length determinant N-terminal" evidence="8">
    <location>
        <begin position="3"/>
        <end position="95"/>
    </location>
</feature>
<name>A0A2I0QTZ7_9BACI</name>
<evidence type="ECO:0000256" key="2">
    <source>
        <dbReference type="ARBA" id="ARBA00006683"/>
    </source>
</evidence>
<accession>A0A2I0QTZ7</accession>
<feature type="transmembrane region" description="Helical" evidence="7">
    <location>
        <begin position="20"/>
        <end position="39"/>
    </location>
</feature>
<keyword evidence="10" id="KW-1185">Reference proteome</keyword>
<dbReference type="RefSeq" id="WP_101331430.1">
    <property type="nucleotide sequence ID" value="NZ_PJNH01000002.1"/>
</dbReference>
<sequence length="241" mass="26907">MEESISLQEIFAALKKRLGIIIIITLSFVLIGLVYTLFFTTPQYEASSQFIVNQSVEQESTRYDVNEIRSSVELINTYNVILTSPVILNEVINKLDLDITSNQLASKINVSSASGSQVVNVRVTDSDPAQVAHIANLTVETFRDEIPDILNVDNVSVLSKAEYTSNPNKVSPNTQLNLAIAFVLGLMISMGIAFLQEVLDTSLKEEQDIERTLALPIMGRISTINEREIRKRNQKHRRGIL</sequence>
<evidence type="ECO:0000256" key="3">
    <source>
        <dbReference type="ARBA" id="ARBA00022475"/>
    </source>
</evidence>
<evidence type="ECO:0000313" key="10">
    <source>
        <dbReference type="Proteomes" id="UP000243524"/>
    </source>
</evidence>
<keyword evidence="3" id="KW-1003">Cell membrane</keyword>
<keyword evidence="6 7" id="KW-0472">Membrane</keyword>
<comment type="caution">
    <text evidence="9">The sequence shown here is derived from an EMBL/GenBank/DDBJ whole genome shotgun (WGS) entry which is preliminary data.</text>
</comment>
<evidence type="ECO:0000259" key="8">
    <source>
        <dbReference type="Pfam" id="PF02706"/>
    </source>
</evidence>
<evidence type="ECO:0000256" key="1">
    <source>
        <dbReference type="ARBA" id="ARBA00004651"/>
    </source>
</evidence>
<dbReference type="OrthoDB" id="2360475at2"/>
<organism evidence="9 10">
    <name type="scientific">Halalkalibacillus sediminis</name>
    <dbReference type="NCBI Taxonomy" id="2018042"/>
    <lineage>
        <taxon>Bacteria</taxon>
        <taxon>Bacillati</taxon>
        <taxon>Bacillota</taxon>
        <taxon>Bacilli</taxon>
        <taxon>Bacillales</taxon>
        <taxon>Bacillaceae</taxon>
        <taxon>Halalkalibacillus</taxon>
    </lineage>
</organism>